<keyword evidence="3" id="KW-1185">Reference proteome</keyword>
<evidence type="ECO:0008006" key="4">
    <source>
        <dbReference type="Google" id="ProtNLM"/>
    </source>
</evidence>
<keyword evidence="1" id="KW-1133">Transmembrane helix</keyword>
<accession>A0ABY7JL24</accession>
<organism evidence="2 3">
    <name type="scientific">Peptostreptococcus equinus</name>
    <dbReference type="NCBI Taxonomy" id="3003601"/>
    <lineage>
        <taxon>Bacteria</taxon>
        <taxon>Bacillati</taxon>
        <taxon>Bacillota</taxon>
        <taxon>Clostridia</taxon>
        <taxon>Peptostreptococcales</taxon>
        <taxon>Peptostreptococcaceae</taxon>
        <taxon>Peptostreptococcus</taxon>
    </lineage>
</organism>
<dbReference type="Proteomes" id="UP001164187">
    <property type="component" value="Chromosome"/>
</dbReference>
<name>A0ABY7JL24_9FIRM</name>
<keyword evidence="1" id="KW-0472">Membrane</keyword>
<gene>
    <name evidence="2" type="ORF">O0R46_05435</name>
</gene>
<keyword evidence="1" id="KW-0812">Transmembrane</keyword>
<evidence type="ECO:0000313" key="3">
    <source>
        <dbReference type="Proteomes" id="UP001164187"/>
    </source>
</evidence>
<evidence type="ECO:0000256" key="1">
    <source>
        <dbReference type="SAM" id="Phobius"/>
    </source>
</evidence>
<sequence>MLDKAKKIFFFIIFIIQLFIYAGVFYLEKLTHSSAGVNHHLYYQKTQYMNGIFKDMNLMILSVFILIIIVLLIIQIIKIKKGKNKYLLISSIIALLWSVNLEIIFFSKTAKEALNYPYLLMVLIIIVFLSIINIINTRTIKNIKNINNNI</sequence>
<evidence type="ECO:0000313" key="2">
    <source>
        <dbReference type="EMBL" id="WAW14049.1"/>
    </source>
</evidence>
<proteinExistence type="predicted"/>
<reference evidence="2" key="1">
    <citation type="submission" date="2022-12" db="EMBL/GenBank/DDBJ databases">
        <title>Peptostreptococcus.</title>
        <authorList>
            <person name="Lee S.H."/>
        </authorList>
    </citation>
    <scope>NUCLEOTIDE SEQUENCE</scope>
    <source>
        <strain evidence="2">CBA3647</strain>
    </source>
</reference>
<feature type="transmembrane region" description="Helical" evidence="1">
    <location>
        <begin position="118"/>
        <end position="135"/>
    </location>
</feature>
<dbReference type="EMBL" id="CP114052">
    <property type="protein sequence ID" value="WAW14049.1"/>
    <property type="molecule type" value="Genomic_DNA"/>
</dbReference>
<protein>
    <recommendedName>
        <fullName evidence="4">DUF4293 family protein</fullName>
    </recommendedName>
</protein>
<feature type="transmembrane region" description="Helical" evidence="1">
    <location>
        <begin position="56"/>
        <end position="74"/>
    </location>
</feature>
<feature type="transmembrane region" description="Helical" evidence="1">
    <location>
        <begin position="7"/>
        <end position="27"/>
    </location>
</feature>
<dbReference type="RefSeq" id="WP_269310711.1">
    <property type="nucleotide sequence ID" value="NZ_CP114052.1"/>
</dbReference>
<feature type="transmembrane region" description="Helical" evidence="1">
    <location>
        <begin position="86"/>
        <end position="106"/>
    </location>
</feature>